<evidence type="ECO:0000256" key="5">
    <source>
        <dbReference type="ARBA" id="ARBA00022723"/>
    </source>
</evidence>
<dbReference type="InterPro" id="IPR001806">
    <property type="entry name" value="Small_GTPase"/>
</dbReference>
<dbReference type="PANTHER" id="PTHR24072">
    <property type="entry name" value="RHO FAMILY GTPASE"/>
    <property type="match status" value="1"/>
</dbReference>
<keyword evidence="9" id="KW-0378">Hydrolase</keyword>
<dbReference type="GO" id="GO:0005509">
    <property type="term" value="F:calcium ion binding"/>
    <property type="evidence" value="ECO:0007669"/>
    <property type="project" value="InterPro"/>
</dbReference>
<keyword evidence="7" id="KW-0547">Nucleotide-binding</keyword>
<dbReference type="GO" id="GO:0005525">
    <property type="term" value="F:GTP binding"/>
    <property type="evidence" value="ECO:0007669"/>
    <property type="project" value="UniProtKB-KW"/>
</dbReference>
<feature type="domain" description="Miro" evidence="24">
    <location>
        <begin position="375"/>
        <end position="538"/>
    </location>
</feature>
<dbReference type="FunFam" id="1.10.238.10:FF:000011">
    <property type="entry name" value="Mitochondrial Rho GTPase"/>
    <property type="match status" value="1"/>
</dbReference>
<name>A0A8U0TCM2_MUSPF</name>
<evidence type="ECO:0000256" key="8">
    <source>
        <dbReference type="ARBA" id="ARBA00022787"/>
    </source>
</evidence>
<dbReference type="FunFam" id="3.40.50.300:FF:001117">
    <property type="entry name" value="Mitochondrial Rho GTPase 2"/>
    <property type="match status" value="1"/>
</dbReference>
<dbReference type="SUPFAM" id="SSF47473">
    <property type="entry name" value="EF-hand"/>
    <property type="match status" value="1"/>
</dbReference>
<evidence type="ECO:0000256" key="15">
    <source>
        <dbReference type="ARBA" id="ARBA00023134"/>
    </source>
</evidence>
<dbReference type="Gene3D" id="3.40.50.300">
    <property type="entry name" value="P-loop containing nucleotide triphosphate hydrolases"/>
    <property type="match status" value="2"/>
</dbReference>
<evidence type="ECO:0000256" key="12">
    <source>
        <dbReference type="ARBA" id="ARBA00022843"/>
    </source>
</evidence>
<evidence type="ECO:0000256" key="22">
    <source>
        <dbReference type="ARBA" id="ARBA00093530"/>
    </source>
</evidence>
<evidence type="ECO:0000313" key="25">
    <source>
        <dbReference type="Proteomes" id="UP000000715"/>
    </source>
</evidence>
<dbReference type="CDD" id="cd01892">
    <property type="entry name" value="Miro2"/>
    <property type="match status" value="1"/>
</dbReference>
<dbReference type="InterPro" id="IPR020860">
    <property type="entry name" value="MIRO_dom"/>
</dbReference>
<evidence type="ECO:0000313" key="26">
    <source>
        <dbReference type="RefSeq" id="XP_012910781.1"/>
    </source>
</evidence>
<dbReference type="InterPro" id="IPR013566">
    <property type="entry name" value="EF_hand_assoc_1"/>
</dbReference>
<keyword evidence="5" id="KW-0479">Metal-binding</keyword>
<sequence>MSEGLLLSQEGLGLSTPEGLGLSVIKTLNLWKVGKTSLILSLVGEEFPAEVPPRAEEITIPADVTPERVPTHIVDYSEAEQTPEELRDEIHKADVVCMVYDVSEEATIEKIRTKWIPLVNGETNKGSRVPIILAGNKSDLRPGGSMGAVLPVMNQFPEIETCVQCSAKNLRNVSELFYYAQKAVLHPTAPLYDPEAKQLRPACVRALTRIFRLSDQDLDQALSDEELNAFQKSCFGHPLAPQALEDVKTVVCKNVAGGVRDDRLTLDGSTCLPAVAPSSTTLGTSSCRGCLRSMTGIAMAASRLQSWTASSACSPLPRGAPSCLSSLVTYVDVRRCLEHLGYLGYPTLCEQDSQAHAISVTREKRLDQEKGQTQRNVLLCKVVGAHGVGKSAFLQAFLGRSLGDTREPVEGQAVYAINTVQVNGQEKYLILCEVSADSLLATAPDATCDVACLVFDGSDPGSFAPCASVYKRHYMDGQTPCLFVSSKADLPEGISPPGLSPTEFCRRHRLPTPAPFSCVGPAKPSTAVFTRLAAMAAFPHLVHGELHTTSFWLRVTLGAIGAAVTAVLSFSLYRALVKSR</sequence>
<accession>A0A8U0TCM2</accession>
<comment type="similarity">
    <text evidence="2">Belongs to the mitochondrial Rho GTPase family.</text>
</comment>
<dbReference type="RefSeq" id="XP_012910781.1">
    <property type="nucleotide sequence ID" value="XM_013055327.2"/>
</dbReference>
<dbReference type="OrthoDB" id="10020961at2759"/>
<keyword evidence="4 23" id="KW-0812">Transmembrane</keyword>
<evidence type="ECO:0000256" key="6">
    <source>
        <dbReference type="ARBA" id="ARBA00022737"/>
    </source>
</evidence>
<comment type="subcellular location">
    <subcellularLocation>
        <location evidence="1">Mitochondrion outer membrane</location>
        <topology evidence="1">Single-pass type IV membrane protein</topology>
    </subcellularLocation>
</comment>
<evidence type="ECO:0000256" key="11">
    <source>
        <dbReference type="ARBA" id="ARBA00022842"/>
    </source>
</evidence>
<evidence type="ECO:0000256" key="13">
    <source>
        <dbReference type="ARBA" id="ARBA00022989"/>
    </source>
</evidence>
<dbReference type="Proteomes" id="UP000000715">
    <property type="component" value="Unplaced"/>
</dbReference>
<keyword evidence="14" id="KW-0496">Mitochondrion</keyword>
<dbReference type="GO" id="GO:0003924">
    <property type="term" value="F:GTPase activity"/>
    <property type="evidence" value="ECO:0007669"/>
    <property type="project" value="InterPro"/>
</dbReference>
<dbReference type="PRINTS" id="PR00449">
    <property type="entry name" value="RASTRNSFRMNG"/>
</dbReference>
<organism evidence="25 26">
    <name type="scientific">Mustela putorius furo</name>
    <name type="common">European domestic ferret</name>
    <name type="synonym">Mustela furo</name>
    <dbReference type="NCBI Taxonomy" id="9669"/>
    <lineage>
        <taxon>Eukaryota</taxon>
        <taxon>Metazoa</taxon>
        <taxon>Chordata</taxon>
        <taxon>Craniata</taxon>
        <taxon>Vertebrata</taxon>
        <taxon>Euteleostomi</taxon>
        <taxon>Mammalia</taxon>
        <taxon>Eutheria</taxon>
        <taxon>Laurasiatheria</taxon>
        <taxon>Carnivora</taxon>
        <taxon>Caniformia</taxon>
        <taxon>Musteloidea</taxon>
        <taxon>Mustelidae</taxon>
        <taxon>Mustelinae</taxon>
        <taxon>Mustela</taxon>
    </lineage>
</organism>
<dbReference type="SMART" id="SM00175">
    <property type="entry name" value="RAB"/>
    <property type="match status" value="1"/>
</dbReference>
<dbReference type="CTD" id="89941"/>
<dbReference type="GeneID" id="101685872"/>
<dbReference type="SMART" id="SM00174">
    <property type="entry name" value="RHO"/>
    <property type="match status" value="1"/>
</dbReference>
<evidence type="ECO:0000256" key="21">
    <source>
        <dbReference type="ARBA" id="ARBA00049117"/>
    </source>
</evidence>
<evidence type="ECO:0000256" key="16">
    <source>
        <dbReference type="ARBA" id="ARBA00023136"/>
    </source>
</evidence>
<dbReference type="SUPFAM" id="SSF52540">
    <property type="entry name" value="P-loop containing nucleoside triphosphate hydrolases"/>
    <property type="match status" value="2"/>
</dbReference>
<evidence type="ECO:0000259" key="24">
    <source>
        <dbReference type="PROSITE" id="PS51423"/>
    </source>
</evidence>
<protein>
    <recommendedName>
        <fullName evidence="17">Mitochondrial Rho GTPase 2</fullName>
    </recommendedName>
    <alternativeName>
        <fullName evidence="18">Ras homolog gene family member T2</fullName>
    </alternativeName>
</protein>
<dbReference type="PROSITE" id="PS51423">
    <property type="entry name" value="MIRO"/>
    <property type="match status" value="2"/>
</dbReference>
<keyword evidence="8" id="KW-1000">Mitochondrion outer membrane</keyword>
<dbReference type="InterPro" id="IPR027417">
    <property type="entry name" value="P-loop_NTPase"/>
</dbReference>
<keyword evidence="11" id="KW-0460">Magnesium</keyword>
<evidence type="ECO:0000256" key="19">
    <source>
        <dbReference type="ARBA" id="ARBA00047358"/>
    </source>
</evidence>
<evidence type="ECO:0000256" key="14">
    <source>
        <dbReference type="ARBA" id="ARBA00023128"/>
    </source>
</evidence>
<comment type="catalytic activity">
    <reaction evidence="19">
        <text>UTP + H2O = UDP + phosphate + H(+)</text>
        <dbReference type="Rhea" id="RHEA:64900"/>
        <dbReference type="ChEBI" id="CHEBI:15377"/>
        <dbReference type="ChEBI" id="CHEBI:15378"/>
        <dbReference type="ChEBI" id="CHEBI:43474"/>
        <dbReference type="ChEBI" id="CHEBI:46398"/>
        <dbReference type="ChEBI" id="CHEBI:58223"/>
    </reaction>
    <physiologicalReaction direction="left-to-right" evidence="19">
        <dbReference type="Rhea" id="RHEA:64901"/>
    </physiologicalReaction>
</comment>
<evidence type="ECO:0000256" key="23">
    <source>
        <dbReference type="SAM" id="Phobius"/>
    </source>
</evidence>
<evidence type="ECO:0000256" key="20">
    <source>
        <dbReference type="ARBA" id="ARBA00048778"/>
    </source>
</evidence>
<evidence type="ECO:0000256" key="17">
    <source>
        <dbReference type="ARBA" id="ARBA00040475"/>
    </source>
</evidence>
<reference evidence="26" key="1">
    <citation type="submission" date="2025-08" db="UniProtKB">
        <authorList>
            <consortium name="RefSeq"/>
        </authorList>
    </citation>
    <scope>IDENTIFICATION</scope>
    <source>
        <tissue evidence="26">Brain</tissue>
    </source>
</reference>
<evidence type="ECO:0000256" key="18">
    <source>
        <dbReference type="ARBA" id="ARBA00042451"/>
    </source>
</evidence>
<dbReference type="Pfam" id="PF00071">
    <property type="entry name" value="Ras"/>
    <property type="match status" value="1"/>
</dbReference>
<keyword evidence="3" id="KW-1017">Isopeptide bond</keyword>
<evidence type="ECO:0000256" key="4">
    <source>
        <dbReference type="ARBA" id="ARBA00022692"/>
    </source>
</evidence>
<keyword evidence="6" id="KW-0677">Repeat</keyword>
<evidence type="ECO:0000256" key="1">
    <source>
        <dbReference type="ARBA" id="ARBA00004200"/>
    </source>
</evidence>
<evidence type="ECO:0000256" key="2">
    <source>
        <dbReference type="ARBA" id="ARBA00007981"/>
    </source>
</evidence>
<evidence type="ECO:0000256" key="10">
    <source>
        <dbReference type="ARBA" id="ARBA00022837"/>
    </source>
</evidence>
<evidence type="ECO:0000256" key="9">
    <source>
        <dbReference type="ARBA" id="ARBA00022801"/>
    </source>
</evidence>
<feature type="domain" description="Miro" evidence="24">
    <location>
        <begin position="20"/>
        <end position="186"/>
    </location>
</feature>
<dbReference type="InterPro" id="IPR011992">
    <property type="entry name" value="EF-hand-dom_pair"/>
</dbReference>
<keyword evidence="15" id="KW-0342">GTP-binding</keyword>
<dbReference type="Pfam" id="PF08355">
    <property type="entry name" value="EF_assoc_1"/>
    <property type="match status" value="1"/>
</dbReference>
<comment type="catalytic activity">
    <reaction evidence="20">
        <text>ATP + H2O = ADP + phosphate + H(+)</text>
        <dbReference type="Rhea" id="RHEA:13065"/>
        <dbReference type="ChEBI" id="CHEBI:15377"/>
        <dbReference type="ChEBI" id="CHEBI:15378"/>
        <dbReference type="ChEBI" id="CHEBI:30616"/>
        <dbReference type="ChEBI" id="CHEBI:43474"/>
        <dbReference type="ChEBI" id="CHEBI:456216"/>
    </reaction>
    <physiologicalReaction direction="left-to-right" evidence="20">
        <dbReference type="Rhea" id="RHEA:13066"/>
    </physiologicalReaction>
</comment>
<dbReference type="GO" id="GO:0007005">
    <property type="term" value="P:mitochondrion organization"/>
    <property type="evidence" value="ECO:0007669"/>
    <property type="project" value="InterPro"/>
</dbReference>
<dbReference type="GO" id="GO:0007264">
    <property type="term" value="P:small GTPase-mediated signal transduction"/>
    <property type="evidence" value="ECO:0007669"/>
    <property type="project" value="InterPro"/>
</dbReference>
<evidence type="ECO:0000256" key="7">
    <source>
        <dbReference type="ARBA" id="ARBA00022741"/>
    </source>
</evidence>
<dbReference type="FunFam" id="3.40.50.300:FF:000170">
    <property type="entry name" value="Mitochondrial Rho GTPase"/>
    <property type="match status" value="1"/>
</dbReference>
<dbReference type="CDD" id="cd01893">
    <property type="entry name" value="Miro1"/>
    <property type="match status" value="1"/>
</dbReference>
<dbReference type="Gene3D" id="1.10.238.10">
    <property type="entry name" value="EF-hand"/>
    <property type="match status" value="2"/>
</dbReference>
<dbReference type="GO" id="GO:0005741">
    <property type="term" value="C:mitochondrial outer membrane"/>
    <property type="evidence" value="ECO:0007669"/>
    <property type="project" value="UniProtKB-SubCell"/>
</dbReference>
<gene>
    <name evidence="26" type="primary">RHOT2</name>
</gene>
<keyword evidence="10" id="KW-0106">Calcium</keyword>
<dbReference type="PIRSF" id="PIRSF037488">
    <property type="entry name" value="Mt_Rho_GTPase"/>
    <property type="match status" value="1"/>
</dbReference>
<keyword evidence="13 23" id="KW-1133">Transmembrane helix</keyword>
<comment type="catalytic activity">
    <reaction evidence="21">
        <text>GTP + H2O = GDP + phosphate + H(+)</text>
        <dbReference type="Rhea" id="RHEA:19669"/>
        <dbReference type="ChEBI" id="CHEBI:15377"/>
        <dbReference type="ChEBI" id="CHEBI:15378"/>
        <dbReference type="ChEBI" id="CHEBI:37565"/>
        <dbReference type="ChEBI" id="CHEBI:43474"/>
        <dbReference type="ChEBI" id="CHEBI:58189"/>
    </reaction>
    <physiologicalReaction direction="left-to-right" evidence="21">
        <dbReference type="Rhea" id="RHEA:19670"/>
    </physiologicalReaction>
</comment>
<comment type="subunit">
    <text evidence="22">Homodimer. Interacts with the kinesin-binding proteins TRAK1/OIP106 and TRAK2/GRIF1, forming a link between mitochondria and the trafficking apparatus of the microtubules. Interacts with ARMCX3. Found in a complex with KIF5B, OGT, RHOT1 and TRAK1.</text>
</comment>
<dbReference type="InterPro" id="IPR003578">
    <property type="entry name" value="Small_GTPase_Rho"/>
</dbReference>
<proteinExistence type="inferred from homology"/>
<feature type="transmembrane region" description="Helical" evidence="23">
    <location>
        <begin position="551"/>
        <end position="573"/>
    </location>
</feature>
<evidence type="ECO:0000256" key="3">
    <source>
        <dbReference type="ARBA" id="ARBA00022499"/>
    </source>
</evidence>
<dbReference type="InterPro" id="IPR021181">
    <property type="entry name" value="Miro"/>
</dbReference>
<keyword evidence="16 23" id="KW-0472">Membrane</keyword>
<dbReference type="AlphaFoldDB" id="A0A8U0TCM2"/>
<keyword evidence="25" id="KW-1185">Reference proteome</keyword>
<keyword evidence="12" id="KW-0832">Ubl conjugation</keyword>